<comment type="caution">
    <text evidence="1">The sequence shown here is derived from an EMBL/GenBank/DDBJ whole genome shotgun (WGS) entry which is preliminary data.</text>
</comment>
<dbReference type="EMBL" id="CAJPWZ010000516">
    <property type="protein sequence ID" value="CAG2195355.1"/>
    <property type="molecule type" value="Genomic_DNA"/>
</dbReference>
<proteinExistence type="predicted"/>
<evidence type="ECO:0000313" key="2">
    <source>
        <dbReference type="Proteomes" id="UP000683360"/>
    </source>
</evidence>
<keyword evidence="2" id="KW-1185">Reference proteome</keyword>
<protein>
    <submittedName>
        <fullName evidence="1">Uncharacterized protein</fullName>
    </submittedName>
</protein>
<name>A0A8S3QG99_MYTED</name>
<reference evidence="1" key="1">
    <citation type="submission" date="2021-03" db="EMBL/GenBank/DDBJ databases">
        <authorList>
            <person name="Bekaert M."/>
        </authorList>
    </citation>
    <scope>NUCLEOTIDE SEQUENCE</scope>
</reference>
<accession>A0A8S3QG99</accession>
<gene>
    <name evidence="1" type="ORF">MEDL_10309</name>
</gene>
<dbReference type="AlphaFoldDB" id="A0A8S3QG99"/>
<organism evidence="1 2">
    <name type="scientific">Mytilus edulis</name>
    <name type="common">Blue mussel</name>
    <dbReference type="NCBI Taxonomy" id="6550"/>
    <lineage>
        <taxon>Eukaryota</taxon>
        <taxon>Metazoa</taxon>
        <taxon>Spiralia</taxon>
        <taxon>Lophotrochozoa</taxon>
        <taxon>Mollusca</taxon>
        <taxon>Bivalvia</taxon>
        <taxon>Autobranchia</taxon>
        <taxon>Pteriomorphia</taxon>
        <taxon>Mytilida</taxon>
        <taxon>Mytiloidea</taxon>
        <taxon>Mytilidae</taxon>
        <taxon>Mytilinae</taxon>
        <taxon>Mytilus</taxon>
    </lineage>
</organism>
<evidence type="ECO:0000313" key="1">
    <source>
        <dbReference type="EMBL" id="CAG2195355.1"/>
    </source>
</evidence>
<sequence>MTTNFYSAQEDFNRLISSLPPFDLSKFVIWLDLKISEYKIFGRFVSEPEKEKSIAAICPQYQQSDFMNNNHCRSNATAPQKSNNHKNFCAKIFHEVAQQTDENKTENVQKSSEFRNNVCALKNKTRYVIGEDENSTTQKIQKQDTICAKIFHEVAQQTDENKAEKLRRSLEIQDHVYITEDGHRSLPFQIIESYGNVNEAEIHGTIDKACDSSNTNVNTDTEFLRGQGKDDNECQTEGQINLEESFNGEMKEDVVNVLIEVENTGPIEQKNSNERLSSEKGINPDTITCISEHGLSSTIGKKECQNISEQSKFQRMDRGIDENHDEYCKINNTAMDENQDEAAQINYKDDLLKVGNIVAVRPYTKRDYKPGRPWIASLKEISTRNVKVVWLSGTYDTKWIEDPIYFPHSIPRKQVECSFVYDYQEPLPEVIISRLKKIYKD</sequence>
<dbReference type="Proteomes" id="UP000683360">
    <property type="component" value="Unassembled WGS sequence"/>
</dbReference>
<dbReference type="OrthoDB" id="6082601at2759"/>